<name>A0A517SR71_9BACT</name>
<evidence type="ECO:0008006" key="3">
    <source>
        <dbReference type="Google" id="ProtNLM"/>
    </source>
</evidence>
<sequence>MALTRIPDCSGPHALSFQIRGLLTFPLTSLVFVLAIVGCGDDRKAVQQIQLRNLQRNEDESNQDHLAGVFDMLPKYVNLNGQQAQQQIAYRLNRWVATQDDKQDVAPVKSIQLIDSVKGLLSTEQLDRRFAAARFNGSDALHLRDCYLFHHLYSWIDSPAMDQPILADWFQSLQADLPEEQLEQLRTSSRLFDWTVRNIRYEPDELSVPGGIPTPELPSEIAYGGPGYRQTLFKCALRGTGDGLQRAAVFTMLCNQAGIPAAVIGTIDPNDGQVTPAFCGALIGKQIYLFEPRLGIHVPGPGQEGIATLAQARTDELVLRRLSIAGLDQFKYPVSKSDVQQCVALLNVKPEMLSQRMRRLEAALTGNRRINVFVDADQWAQQFDASIGISDVKVWDVPLLAERYQVSCEAFAERKPAFSLWHAGPWIMLEGDFDMAKTLREGRWQHLCGVFQSDELERAKGARTLYLEERSPSFEIDELRNDVNLQIKYGVRRPLNTNDQQFNSMILEAQSNLRLGKYLATYWLALLQADDELYETAKSWLDDRVLSENLGSRVPVVALIAPAARYNSARVDERLGEFQQAMEAYKREDEPQEHGNRIRARLVAKYVETLPADTLPADTQ</sequence>
<dbReference type="Proteomes" id="UP000315003">
    <property type="component" value="Chromosome"/>
</dbReference>
<dbReference type="RefSeq" id="WP_419188117.1">
    <property type="nucleotide sequence ID" value="NZ_CP036272.1"/>
</dbReference>
<gene>
    <name evidence="1" type="ORF">SV7mr_10760</name>
</gene>
<evidence type="ECO:0000313" key="1">
    <source>
        <dbReference type="EMBL" id="QDT58583.1"/>
    </source>
</evidence>
<dbReference type="AlphaFoldDB" id="A0A517SR71"/>
<dbReference type="EMBL" id="CP036272">
    <property type="protein sequence ID" value="QDT58583.1"/>
    <property type="molecule type" value="Genomic_DNA"/>
</dbReference>
<reference evidence="1 2" key="1">
    <citation type="submission" date="2019-02" db="EMBL/GenBank/DDBJ databases">
        <title>Deep-cultivation of Planctomycetes and their phenomic and genomic characterization uncovers novel biology.</title>
        <authorList>
            <person name="Wiegand S."/>
            <person name="Jogler M."/>
            <person name="Boedeker C."/>
            <person name="Pinto D."/>
            <person name="Vollmers J."/>
            <person name="Rivas-Marin E."/>
            <person name="Kohn T."/>
            <person name="Peeters S.H."/>
            <person name="Heuer A."/>
            <person name="Rast P."/>
            <person name="Oberbeckmann S."/>
            <person name="Bunk B."/>
            <person name="Jeske O."/>
            <person name="Meyerdierks A."/>
            <person name="Storesund J.E."/>
            <person name="Kallscheuer N."/>
            <person name="Luecker S."/>
            <person name="Lage O.M."/>
            <person name="Pohl T."/>
            <person name="Merkel B.J."/>
            <person name="Hornburger P."/>
            <person name="Mueller R.-W."/>
            <person name="Bruemmer F."/>
            <person name="Labrenz M."/>
            <person name="Spormann A.M."/>
            <person name="Op den Camp H."/>
            <person name="Overmann J."/>
            <person name="Amann R."/>
            <person name="Jetten M.S.M."/>
            <person name="Mascher T."/>
            <person name="Medema M.H."/>
            <person name="Devos D.P."/>
            <person name="Kaster A.-K."/>
            <person name="Ovreas L."/>
            <person name="Rohde M."/>
            <person name="Galperin M.Y."/>
            <person name="Jogler C."/>
        </authorList>
    </citation>
    <scope>NUCLEOTIDE SEQUENCE [LARGE SCALE GENOMIC DNA]</scope>
    <source>
        <strain evidence="1 2">SV_7m_r</strain>
    </source>
</reference>
<organism evidence="1 2">
    <name type="scientific">Stieleria bergensis</name>
    <dbReference type="NCBI Taxonomy" id="2528025"/>
    <lineage>
        <taxon>Bacteria</taxon>
        <taxon>Pseudomonadati</taxon>
        <taxon>Planctomycetota</taxon>
        <taxon>Planctomycetia</taxon>
        <taxon>Pirellulales</taxon>
        <taxon>Pirellulaceae</taxon>
        <taxon>Stieleria</taxon>
    </lineage>
</organism>
<proteinExistence type="predicted"/>
<accession>A0A517SR71</accession>
<protein>
    <recommendedName>
        <fullName evidence="3">Transglutaminase-like superfamily protein</fullName>
    </recommendedName>
</protein>
<keyword evidence="2" id="KW-1185">Reference proteome</keyword>
<evidence type="ECO:0000313" key="2">
    <source>
        <dbReference type="Proteomes" id="UP000315003"/>
    </source>
</evidence>